<dbReference type="RefSeq" id="WP_191160708.1">
    <property type="nucleotide sequence ID" value="NZ_JACXAI010000031.1"/>
</dbReference>
<protein>
    <submittedName>
        <fullName evidence="3">DUF4097 family beta strand repeat protein</fullName>
    </submittedName>
</protein>
<gene>
    <name evidence="3" type="ORF">IC621_19865</name>
</gene>
<dbReference type="Pfam" id="PF13349">
    <property type="entry name" value="DUF4097"/>
    <property type="match status" value="1"/>
</dbReference>
<feature type="compositionally biased region" description="Polar residues" evidence="1">
    <location>
        <begin position="242"/>
        <end position="253"/>
    </location>
</feature>
<sequence>MKKYLKVGLLLLFIGIVGTTALLLLGVRAENQKVMEKRTFEGEHLKNMTVRANYAEVLLHISEDDKVRTELKGTTGKGLKTEYHTIEDKENLEITLEQKNKTFLNFDFNMLKDDIALHIYLPKKTYDLIDIRTNVGDISSELKLEAKRAKLITNMGEVKLKGFQGEEFISETTIGDVTLHDLDSPFNIKTAEGSVSLQLNEINDQNKIKTTLGEVDVEMKNEPAGVNLDISTQMGEIQTDLPVTTEGSQSSDTLGKELKGFYGDNANNNPNLSIKTEMGDITLNK</sequence>
<reference evidence="3" key="1">
    <citation type="submission" date="2020-09" db="EMBL/GenBank/DDBJ databases">
        <title>A novel bacterium of genus Bacillus, isolated from South China Sea.</title>
        <authorList>
            <person name="Huang H."/>
            <person name="Mo K."/>
            <person name="Hu Y."/>
        </authorList>
    </citation>
    <scope>NUCLEOTIDE SEQUENCE</scope>
    <source>
        <strain evidence="3">IB182487</strain>
    </source>
</reference>
<name>A0A926RZ58_9BACI</name>
<dbReference type="EMBL" id="JACXAI010000031">
    <property type="protein sequence ID" value="MBD1382475.1"/>
    <property type="molecule type" value="Genomic_DNA"/>
</dbReference>
<evidence type="ECO:0000259" key="2">
    <source>
        <dbReference type="Pfam" id="PF13349"/>
    </source>
</evidence>
<evidence type="ECO:0000256" key="1">
    <source>
        <dbReference type="SAM" id="MobiDB-lite"/>
    </source>
</evidence>
<organism evidence="3 4">
    <name type="scientific">Metabacillus arenae</name>
    <dbReference type="NCBI Taxonomy" id="2771434"/>
    <lineage>
        <taxon>Bacteria</taxon>
        <taxon>Bacillati</taxon>
        <taxon>Bacillota</taxon>
        <taxon>Bacilli</taxon>
        <taxon>Bacillales</taxon>
        <taxon>Bacillaceae</taxon>
        <taxon>Metabacillus</taxon>
    </lineage>
</organism>
<evidence type="ECO:0000313" key="4">
    <source>
        <dbReference type="Proteomes" id="UP000626844"/>
    </source>
</evidence>
<dbReference type="InterPro" id="IPR025164">
    <property type="entry name" value="Toastrack_DUF4097"/>
</dbReference>
<keyword evidence="4" id="KW-1185">Reference proteome</keyword>
<feature type="region of interest" description="Disordered" evidence="1">
    <location>
        <begin position="242"/>
        <end position="271"/>
    </location>
</feature>
<evidence type="ECO:0000313" key="3">
    <source>
        <dbReference type="EMBL" id="MBD1382475.1"/>
    </source>
</evidence>
<proteinExistence type="predicted"/>
<accession>A0A926RZ58</accession>
<dbReference type="Proteomes" id="UP000626844">
    <property type="component" value="Unassembled WGS sequence"/>
</dbReference>
<comment type="caution">
    <text evidence="3">The sequence shown here is derived from an EMBL/GenBank/DDBJ whole genome shotgun (WGS) entry which is preliminary data.</text>
</comment>
<feature type="domain" description="DUF4097" evidence="2">
    <location>
        <begin position="46"/>
        <end position="283"/>
    </location>
</feature>
<dbReference type="AlphaFoldDB" id="A0A926RZ58"/>